<name>A0A6S6UC68_9GAMM</name>
<reference evidence="3" key="1">
    <citation type="submission" date="2020-01" db="EMBL/GenBank/DDBJ databases">
        <authorList>
            <person name="Meier V. D."/>
            <person name="Meier V D."/>
        </authorList>
    </citation>
    <scope>NUCLEOTIDE SEQUENCE</scope>
    <source>
        <strain evidence="3">HLG_WM_MAG_09</strain>
    </source>
</reference>
<dbReference type="Pfam" id="PF00536">
    <property type="entry name" value="SAM_1"/>
    <property type="match status" value="1"/>
</dbReference>
<dbReference type="EMBL" id="CACVAT010000425">
    <property type="protein sequence ID" value="CAA6826413.1"/>
    <property type="molecule type" value="Genomic_DNA"/>
</dbReference>
<dbReference type="PROSITE" id="PS50105">
    <property type="entry name" value="SAM_DOMAIN"/>
    <property type="match status" value="1"/>
</dbReference>
<dbReference type="InterPro" id="IPR001660">
    <property type="entry name" value="SAM"/>
</dbReference>
<evidence type="ECO:0000259" key="2">
    <source>
        <dbReference type="PROSITE" id="PS50105"/>
    </source>
</evidence>
<dbReference type="PANTHER" id="PTHR10627:SF69">
    <property type="entry name" value="PROTEIN BICAUDAL C"/>
    <property type="match status" value="1"/>
</dbReference>
<dbReference type="CDD" id="cd09487">
    <property type="entry name" value="SAM_superfamily"/>
    <property type="match status" value="1"/>
</dbReference>
<organism evidence="3">
    <name type="scientific">uncultured Thiotrichaceae bacterium</name>
    <dbReference type="NCBI Taxonomy" id="298394"/>
    <lineage>
        <taxon>Bacteria</taxon>
        <taxon>Pseudomonadati</taxon>
        <taxon>Pseudomonadota</taxon>
        <taxon>Gammaproteobacteria</taxon>
        <taxon>Thiotrichales</taxon>
        <taxon>Thiotrichaceae</taxon>
        <taxon>environmental samples</taxon>
    </lineage>
</organism>
<dbReference type="SUPFAM" id="SSF47769">
    <property type="entry name" value="SAM/Pointed domain"/>
    <property type="match status" value="1"/>
</dbReference>
<proteinExistence type="predicted"/>
<dbReference type="SMART" id="SM00454">
    <property type="entry name" value="SAM"/>
    <property type="match status" value="1"/>
</dbReference>
<protein>
    <recommendedName>
        <fullName evidence="2">SAM domain-containing protein</fullName>
    </recommendedName>
</protein>
<dbReference type="PANTHER" id="PTHR10627">
    <property type="entry name" value="SCP160"/>
    <property type="match status" value="1"/>
</dbReference>
<dbReference type="AlphaFoldDB" id="A0A6S6UC68"/>
<keyword evidence="1" id="KW-0677">Repeat</keyword>
<evidence type="ECO:0000256" key="1">
    <source>
        <dbReference type="ARBA" id="ARBA00022737"/>
    </source>
</evidence>
<evidence type="ECO:0000313" key="3">
    <source>
        <dbReference type="EMBL" id="CAA6826413.1"/>
    </source>
</evidence>
<feature type="domain" description="SAM" evidence="2">
    <location>
        <begin position="1"/>
        <end position="43"/>
    </location>
</feature>
<gene>
    <name evidence="3" type="ORF">HELGO_WM46338</name>
</gene>
<dbReference type="InterPro" id="IPR013761">
    <property type="entry name" value="SAM/pointed_sf"/>
</dbReference>
<sequence>MTELSHWLEAIGLKKYQTILAENEIDFEVLPELTEQDLKELGLPMWPRKKLLKAIATLSNTTPGIVSLTRPMTIMSRA</sequence>
<accession>A0A6S6UC68</accession>
<dbReference type="Gene3D" id="1.10.150.50">
    <property type="entry name" value="Transcription Factor, Ets-1"/>
    <property type="match status" value="1"/>
</dbReference>